<dbReference type="RefSeq" id="WP_207861245.1">
    <property type="nucleotide sequence ID" value="NZ_JAFREP010000023.1"/>
</dbReference>
<dbReference type="PANTHER" id="PTHR46730">
    <property type="entry name" value="POLYCYSTIN-1"/>
    <property type="match status" value="1"/>
</dbReference>
<feature type="region of interest" description="Disordered" evidence="6">
    <location>
        <begin position="1282"/>
        <end position="1304"/>
    </location>
</feature>
<dbReference type="GO" id="GO:0005886">
    <property type="term" value="C:plasma membrane"/>
    <property type="evidence" value="ECO:0007669"/>
    <property type="project" value="TreeGrafter"/>
</dbReference>
<dbReference type="InterPro" id="IPR035986">
    <property type="entry name" value="PKD_dom_sf"/>
</dbReference>
<dbReference type="InterPro" id="IPR013783">
    <property type="entry name" value="Ig-like_fold"/>
</dbReference>
<evidence type="ECO:0000256" key="2">
    <source>
        <dbReference type="ARBA" id="ARBA00022692"/>
    </source>
</evidence>
<dbReference type="SMART" id="SM00089">
    <property type="entry name" value="PKD"/>
    <property type="match status" value="9"/>
</dbReference>
<protein>
    <submittedName>
        <fullName evidence="8">PKD domain-containing protein</fullName>
    </submittedName>
</protein>
<keyword evidence="4" id="KW-1133">Transmembrane helix</keyword>
<dbReference type="Gene3D" id="2.60.40.10">
    <property type="entry name" value="Immunoglobulins"/>
    <property type="match status" value="9"/>
</dbReference>
<comment type="subcellular location">
    <subcellularLocation>
        <location evidence="1">Membrane</location>
        <topology evidence="1">Multi-pass membrane protein</topology>
    </subcellularLocation>
</comment>
<dbReference type="Pfam" id="PF00801">
    <property type="entry name" value="PKD"/>
    <property type="match status" value="3"/>
</dbReference>
<dbReference type="Proteomes" id="UP000664417">
    <property type="component" value="Unassembled WGS sequence"/>
</dbReference>
<organism evidence="8 9">
    <name type="scientific">Acanthopleuribacter pedis</name>
    <dbReference type="NCBI Taxonomy" id="442870"/>
    <lineage>
        <taxon>Bacteria</taxon>
        <taxon>Pseudomonadati</taxon>
        <taxon>Acidobacteriota</taxon>
        <taxon>Holophagae</taxon>
        <taxon>Acanthopleuribacterales</taxon>
        <taxon>Acanthopleuribacteraceae</taxon>
        <taxon>Acanthopleuribacter</taxon>
    </lineage>
</organism>
<evidence type="ECO:0000256" key="4">
    <source>
        <dbReference type="ARBA" id="ARBA00022989"/>
    </source>
</evidence>
<feature type="domain" description="PKD" evidence="7">
    <location>
        <begin position="391"/>
        <end position="458"/>
    </location>
</feature>
<dbReference type="GO" id="GO:0006816">
    <property type="term" value="P:calcium ion transport"/>
    <property type="evidence" value="ECO:0007669"/>
    <property type="project" value="TreeGrafter"/>
</dbReference>
<accession>A0A8J7QD78</accession>
<name>A0A8J7QD78_9BACT</name>
<evidence type="ECO:0000259" key="7">
    <source>
        <dbReference type="PROSITE" id="PS50093"/>
    </source>
</evidence>
<dbReference type="InterPro" id="IPR000601">
    <property type="entry name" value="PKD_dom"/>
</dbReference>
<keyword evidence="5" id="KW-0472">Membrane</keyword>
<dbReference type="Pfam" id="PF18911">
    <property type="entry name" value="PKD_4"/>
    <property type="match status" value="3"/>
</dbReference>
<gene>
    <name evidence="8" type="ORF">J3U88_22510</name>
</gene>
<evidence type="ECO:0000256" key="3">
    <source>
        <dbReference type="ARBA" id="ARBA00022737"/>
    </source>
</evidence>
<dbReference type="PROSITE" id="PS50093">
    <property type="entry name" value="PKD"/>
    <property type="match status" value="7"/>
</dbReference>
<evidence type="ECO:0000256" key="5">
    <source>
        <dbReference type="ARBA" id="ARBA00023136"/>
    </source>
</evidence>
<evidence type="ECO:0000313" key="9">
    <source>
        <dbReference type="Proteomes" id="UP000664417"/>
    </source>
</evidence>
<comment type="caution">
    <text evidence="8">The sequence shown here is derived from an EMBL/GenBank/DDBJ whole genome shotgun (WGS) entry which is preliminary data.</text>
</comment>
<evidence type="ECO:0000256" key="6">
    <source>
        <dbReference type="SAM" id="MobiDB-lite"/>
    </source>
</evidence>
<sequence>MSHAPEGVLDTSRGPGPVIYINEGEGLDLIAGGSSDLDNSVIADTDPLTFNWTFDGPIAIDPIVTDAPGDPFRDFVFPGPGTYTVTLTVVDSLDVPDPTPETVTVVVNDRPDATILEPTESQLIQPGESVVFVGDVVDSDAMSLDYEWHFDGGAATNSSQNPGPVTFNSSGAFDVTFRATDDRGAESAPDSVRVTVSTPPDAVITFPVEAAVVEVGTTVNFTANGIDPDPGAALVYDWVIVGPDVNETSDAPNPRVFFPRSGTVTATLTTTDEYGAVDATPAQVTFFVNSAPNGVISEPAGDVLLGTGETIDFVGAGQDPDPSATFSFAWDLPGGDPGSSTAQNPAAVAYNTNGGYTATLTVRDNFDTVDPTPEQRSIRVSDRPESSITEPVEEIIAVRSGSSLTFRGVATDTDDGGSVTLSWDFGDAANSLEGTEVTPNFGTSGEYTVTLRATDGYGLGDLTPPTRTLRVSDAPEGSIVQPTRGPEIAVALGESLTFAGAFTDADNNGPHLYQWDLGVHRGVRNTQDPFEFLFETAASGPVTFTVTDGWGIVDTEPATLMVHATNRPNGIILTPAEPQVTIVTGESVDFSARATDPDGTTEFSYEWDFNGGATTNVDQSPGPVSFVRPGVFAVTFTSFDNFGIADDTPDAVTVRVTDRPEGSILEPEGNQVIGIGESVVFRGQGVDPDSDISVGEIGYTWDFGEVAGDSNLENPGPVAFNQLGVFPVSLTVRDGWGVHDNTPASVTVTVGRRPDGTITEPATPQVVLNPGENLTFTGSVSDPDDSAPYHYDWRFGEDDQSFATATTDPITFPEPGRFPVSLTVRDAMPLADLSPATMEVVVNDPPEGIINRAGLADLVDHHGELIAEPGDVLTLQAEASDPNTLSGLPANTTFSYQWRLQTPGGVTEPMGADLGRLDLEVPGDYVIILTVTDDRGQEDREPDEIRFRVNADPNVAITVPDLDVIINPGDSLAFVGVVNDPDGDNPVMPNWHFGIDDLPDSSELEPEAVQFTEPGVVTVTFSAADALGFVSREPAQRVITVNDPPAITLFHLDGVEPEELVAVPEGAMVDFSATVADTNPASGLPAQDPATLQLLWDFGVLPNDTTNAPSRTFVERGIYPITFSVTDSFGGESRRDVTVVSTAPPVAELVLPDQDAPTVNLGEGLVFDADGSDPDLPPGESLSFVWDFDGEQVCETPPCEEPGDIIRAQSPGLVLFEDDVDVPRLERLVTLNVIDNWGLPNLEEIVIPVHVNRPPIFLQLAVYTPPGVINWRSNRAFVRDRDDADRNRHEHGLPSQPAEGALNRDNVNDGELRFYSYQFSDPLGNQNSNRAEDYGAFPFDVTVTDPNGASYEGTGLAMILPELFMETMANWPELPITDCFHEDDADCADFNRGLEIDTLLEILARPHLTENQPPVVGDDFFAFTLGLSQPMNLLHNDEDLNDDTLVLGLPDATGFGIPLVATAQGAELQVPDHAGFDHFSYTVVEDFLSDQPNAAVPGDVYLAMSTGAAPNQCNNANLLAWVPGIHEDATETADNTTYSNLVAPECKLQFDGPEVWWGVRFPENVPDVGFAIDTLPGDLTNPVGDTILQVFVIDQPGLMGDMCNAEGEVMCFDNISGANLYSRFAGNARDYAGKALLLMVDSVSDERGQVRLNLRTTARNP</sequence>
<dbReference type="SUPFAM" id="SSF49299">
    <property type="entry name" value="PKD domain"/>
    <property type="match status" value="8"/>
</dbReference>
<dbReference type="CDD" id="cd00146">
    <property type="entry name" value="PKD"/>
    <property type="match status" value="5"/>
</dbReference>
<keyword evidence="9" id="KW-1185">Reference proteome</keyword>
<dbReference type="EMBL" id="JAFREP010000023">
    <property type="protein sequence ID" value="MBO1321270.1"/>
    <property type="molecule type" value="Genomic_DNA"/>
</dbReference>
<feature type="compositionally biased region" description="Basic and acidic residues" evidence="6">
    <location>
        <begin position="1282"/>
        <end position="1292"/>
    </location>
</feature>
<feature type="region of interest" description="Disordered" evidence="6">
    <location>
        <begin position="364"/>
        <end position="388"/>
    </location>
</feature>
<keyword evidence="2" id="KW-0812">Transmembrane</keyword>
<keyword evidence="3" id="KW-0677">Repeat</keyword>
<reference evidence="8" key="1">
    <citation type="submission" date="2021-03" db="EMBL/GenBank/DDBJ databases">
        <authorList>
            <person name="Wang G."/>
        </authorList>
    </citation>
    <scope>NUCLEOTIDE SEQUENCE</scope>
    <source>
        <strain evidence="8">KCTC 12899</strain>
    </source>
</reference>
<evidence type="ECO:0000313" key="8">
    <source>
        <dbReference type="EMBL" id="MBO1321270.1"/>
    </source>
</evidence>
<feature type="domain" description="PKD" evidence="7">
    <location>
        <begin position="585"/>
        <end position="661"/>
    </location>
</feature>
<feature type="domain" description="PKD" evidence="7">
    <location>
        <begin position="1088"/>
        <end position="1146"/>
    </location>
</feature>
<feature type="domain" description="PKD" evidence="7">
    <location>
        <begin position="46"/>
        <end position="112"/>
    </location>
</feature>
<feature type="domain" description="PKD" evidence="7">
    <location>
        <begin position="127"/>
        <end position="201"/>
    </location>
</feature>
<dbReference type="PANTHER" id="PTHR46730:SF4">
    <property type="entry name" value="POLYCYSTIC KIDNEY DISEASE PROTEIN 1-LIKE 1"/>
    <property type="match status" value="1"/>
</dbReference>
<feature type="domain" description="PKD" evidence="7">
    <location>
        <begin position="788"/>
        <end position="827"/>
    </location>
</feature>
<feature type="domain" description="PKD" evidence="7">
    <location>
        <begin position="321"/>
        <end position="365"/>
    </location>
</feature>
<feature type="compositionally biased region" description="Basic and acidic residues" evidence="6">
    <location>
        <begin position="376"/>
        <end position="385"/>
    </location>
</feature>
<proteinExistence type="predicted"/>
<evidence type="ECO:0000256" key="1">
    <source>
        <dbReference type="ARBA" id="ARBA00004141"/>
    </source>
</evidence>
<dbReference type="InterPro" id="IPR022409">
    <property type="entry name" value="PKD/Chitinase_dom"/>
</dbReference>
<dbReference type="GO" id="GO:0005261">
    <property type="term" value="F:monoatomic cation channel activity"/>
    <property type="evidence" value="ECO:0007669"/>
    <property type="project" value="TreeGrafter"/>
</dbReference>